<feature type="domain" description="SWIM-type" evidence="2">
    <location>
        <begin position="74"/>
        <end position="109"/>
    </location>
</feature>
<evidence type="ECO:0000259" key="2">
    <source>
        <dbReference type="PROSITE" id="PS50966"/>
    </source>
</evidence>
<dbReference type="OrthoDB" id="9816340at2"/>
<proteinExistence type="predicted"/>
<dbReference type="GO" id="GO:0008270">
    <property type="term" value="F:zinc ion binding"/>
    <property type="evidence" value="ECO:0007669"/>
    <property type="project" value="UniProtKB-KW"/>
</dbReference>
<keyword evidence="1" id="KW-0862">Zinc</keyword>
<evidence type="ECO:0000256" key="1">
    <source>
        <dbReference type="PROSITE-ProRule" id="PRU00325"/>
    </source>
</evidence>
<evidence type="ECO:0000313" key="4">
    <source>
        <dbReference type="Proteomes" id="UP000000851"/>
    </source>
</evidence>
<reference evidence="3 4" key="1">
    <citation type="journal article" date="2009" name="Stand. Genomic Sci.">
        <title>Complete genome sequence of Catenulispora acidiphila type strain (ID 139908).</title>
        <authorList>
            <person name="Copeland A."/>
            <person name="Lapidus A."/>
            <person name="Glavina Del Rio T."/>
            <person name="Nolan M."/>
            <person name="Lucas S."/>
            <person name="Chen F."/>
            <person name="Tice H."/>
            <person name="Cheng J.F."/>
            <person name="Bruce D."/>
            <person name="Goodwin L."/>
            <person name="Pitluck S."/>
            <person name="Mikhailova N."/>
            <person name="Pati A."/>
            <person name="Ivanova N."/>
            <person name="Mavromatis K."/>
            <person name="Chen A."/>
            <person name="Palaniappan K."/>
            <person name="Chain P."/>
            <person name="Land M."/>
            <person name="Hauser L."/>
            <person name="Chang Y.J."/>
            <person name="Jeffries C.D."/>
            <person name="Chertkov O."/>
            <person name="Brettin T."/>
            <person name="Detter J.C."/>
            <person name="Han C."/>
            <person name="Ali Z."/>
            <person name="Tindall B.J."/>
            <person name="Goker M."/>
            <person name="Bristow J."/>
            <person name="Eisen J.A."/>
            <person name="Markowitz V."/>
            <person name="Hugenholtz P."/>
            <person name="Kyrpides N.C."/>
            <person name="Klenk H.P."/>
        </authorList>
    </citation>
    <scope>NUCLEOTIDE SEQUENCE [LARGE SCALE GENOMIC DNA]</scope>
    <source>
        <strain evidence="4">DSM 44928 / JCM 14897 / NBRC 102108 / NRRL B-24433 / ID139908</strain>
    </source>
</reference>
<evidence type="ECO:0000313" key="3">
    <source>
        <dbReference type="EMBL" id="ACU76816.1"/>
    </source>
</evidence>
<accession>C7QGW6</accession>
<dbReference type="InterPro" id="IPR007527">
    <property type="entry name" value="Znf_SWIM"/>
</dbReference>
<sequence>MQAERRVASPQRAVVGGGRGERWTAAQVNSLAPDAASQKAGAKLGVPGPWSGTGYLDSERLLWGDCKGSGSKPYQVTVSVADSDTAYQCTCPSRKFPCKHALGLLLLWAAGSIAETDVLPERVEVWAESRRDRAEKSAARSAAKAEKVAADPEGAAKRAAQRAERIGNGLADLDRWLTDQIAAGISDSATLSYSAVDPVAKRLVDAQAPGVAGRVRTLASARSSSGDAWPDAVLAEFARLHLLCQAWTRLAELPPAMQDTVRRRIGISVDADAVRRDGERVADRWHVLGSRDRAADKLTERRIWLRGAESGRTAMLLAFGAMQQAPALALPVGAVYQAEMVFHSEVLPLRAQMETGEIATMGASPAGATLQAAADAFADALAADPWQDGWPVVVADAVPDRDGELADAEGRRVPLICEDAALWRLLAVSGGHPVTVFGEYTDAGLQPLTVWAAEAAVAL</sequence>
<name>C7QGW6_CATAD</name>
<keyword evidence="4" id="KW-1185">Reference proteome</keyword>
<dbReference type="InParanoid" id="C7QGW6"/>
<dbReference type="PROSITE" id="PS50966">
    <property type="entry name" value="ZF_SWIM"/>
    <property type="match status" value="1"/>
</dbReference>
<gene>
    <name evidence="3" type="ordered locus">Caci_7993</name>
</gene>
<dbReference type="STRING" id="479433.Caci_7993"/>
<dbReference type="eggNOG" id="COG4715">
    <property type="taxonomic scope" value="Bacteria"/>
</dbReference>
<dbReference type="Pfam" id="PF04434">
    <property type="entry name" value="SWIM"/>
    <property type="match status" value="1"/>
</dbReference>
<dbReference type="KEGG" id="cai:Caci_7993"/>
<dbReference type="AlphaFoldDB" id="C7QGW6"/>
<dbReference type="EMBL" id="CP001700">
    <property type="protein sequence ID" value="ACU76816.1"/>
    <property type="molecule type" value="Genomic_DNA"/>
</dbReference>
<dbReference type="Proteomes" id="UP000000851">
    <property type="component" value="Chromosome"/>
</dbReference>
<keyword evidence="1" id="KW-0479">Metal-binding</keyword>
<protein>
    <submittedName>
        <fullName evidence="3">Zinc finger SWIM domain protein</fullName>
    </submittedName>
</protein>
<organism evidence="3 4">
    <name type="scientific">Catenulispora acidiphila (strain DSM 44928 / JCM 14897 / NBRC 102108 / NRRL B-24433 / ID139908)</name>
    <dbReference type="NCBI Taxonomy" id="479433"/>
    <lineage>
        <taxon>Bacteria</taxon>
        <taxon>Bacillati</taxon>
        <taxon>Actinomycetota</taxon>
        <taxon>Actinomycetes</taxon>
        <taxon>Catenulisporales</taxon>
        <taxon>Catenulisporaceae</taxon>
        <taxon>Catenulispora</taxon>
    </lineage>
</organism>
<dbReference type="HOGENOM" id="CLU_051328_0_0_11"/>
<keyword evidence="1" id="KW-0863">Zinc-finger</keyword>